<protein>
    <submittedName>
        <fullName evidence="1">Uncharacterized protein</fullName>
    </submittedName>
</protein>
<accession>A0AAD5SYH2</accession>
<reference evidence="1" key="1">
    <citation type="submission" date="2020-05" db="EMBL/GenBank/DDBJ databases">
        <title>Phylogenomic resolution of chytrid fungi.</title>
        <authorList>
            <person name="Stajich J.E."/>
            <person name="Amses K."/>
            <person name="Simmons R."/>
            <person name="Seto K."/>
            <person name="Myers J."/>
            <person name="Bonds A."/>
            <person name="Quandt C.A."/>
            <person name="Barry K."/>
            <person name="Liu P."/>
            <person name="Grigoriev I."/>
            <person name="Longcore J.E."/>
            <person name="James T.Y."/>
        </authorList>
    </citation>
    <scope>NUCLEOTIDE SEQUENCE</scope>
    <source>
        <strain evidence="1">JEL0513</strain>
    </source>
</reference>
<gene>
    <name evidence="1" type="ORF">HK100_000428</name>
</gene>
<organism evidence="1 2">
    <name type="scientific">Physocladia obscura</name>
    <dbReference type="NCBI Taxonomy" id="109957"/>
    <lineage>
        <taxon>Eukaryota</taxon>
        <taxon>Fungi</taxon>
        <taxon>Fungi incertae sedis</taxon>
        <taxon>Chytridiomycota</taxon>
        <taxon>Chytridiomycota incertae sedis</taxon>
        <taxon>Chytridiomycetes</taxon>
        <taxon>Chytridiales</taxon>
        <taxon>Chytriomycetaceae</taxon>
        <taxon>Physocladia</taxon>
    </lineage>
</organism>
<keyword evidence="2" id="KW-1185">Reference proteome</keyword>
<sequence>METELPSYNNATRKVLQFRRSGSAAIQIDDASGSKFTLTDYSAKPKSSPLDISGVYSFIQGGLTFKTYQGSLKSFRISDNLNIAAENAESSSSEVVLIVDNAARYLNDAIDSHQHFRFSVSYPPIQFNSHEVTSPDGPEIKGKFEFAAVGGNHFRWIHDQNCVDEGGLYELKLQLFQDGLKARWEQVGSAIGTRELFLGNIKKQKSFFSRGSSSASPSTAAVPPEVFGSLTLEDSSVFDWKAQSNVLQRIVVATLWAVWYEDLLNPANRLDKILKERQIERINQQQRPKSENTAEYQVRLLGEYTSKF</sequence>
<dbReference type="AlphaFoldDB" id="A0AAD5SYH2"/>
<evidence type="ECO:0000313" key="1">
    <source>
        <dbReference type="EMBL" id="KAJ3119200.1"/>
    </source>
</evidence>
<dbReference type="Proteomes" id="UP001211907">
    <property type="component" value="Unassembled WGS sequence"/>
</dbReference>
<name>A0AAD5SYH2_9FUNG</name>
<dbReference type="EMBL" id="JADGJH010001086">
    <property type="protein sequence ID" value="KAJ3119200.1"/>
    <property type="molecule type" value="Genomic_DNA"/>
</dbReference>
<proteinExistence type="predicted"/>
<evidence type="ECO:0000313" key="2">
    <source>
        <dbReference type="Proteomes" id="UP001211907"/>
    </source>
</evidence>
<comment type="caution">
    <text evidence="1">The sequence shown here is derived from an EMBL/GenBank/DDBJ whole genome shotgun (WGS) entry which is preliminary data.</text>
</comment>